<dbReference type="RefSeq" id="WP_204064217.1">
    <property type="nucleotide sequence ID" value="NZ_BOOJ01000023.1"/>
</dbReference>
<proteinExistence type="predicted"/>
<organism evidence="1 2">
    <name type="scientific">Planobispora siamensis</name>
    <dbReference type="NCBI Taxonomy" id="936338"/>
    <lineage>
        <taxon>Bacteria</taxon>
        <taxon>Bacillati</taxon>
        <taxon>Actinomycetota</taxon>
        <taxon>Actinomycetes</taxon>
        <taxon>Streptosporangiales</taxon>
        <taxon>Streptosporangiaceae</taxon>
        <taxon>Planobispora</taxon>
    </lineage>
</organism>
<evidence type="ECO:0000313" key="2">
    <source>
        <dbReference type="Proteomes" id="UP000619788"/>
    </source>
</evidence>
<name>A0A8J3WJW9_9ACTN</name>
<comment type="caution">
    <text evidence="1">The sequence shown here is derived from an EMBL/GenBank/DDBJ whole genome shotgun (WGS) entry which is preliminary data.</text>
</comment>
<protein>
    <submittedName>
        <fullName evidence="1">Uncharacterized protein</fullName>
    </submittedName>
</protein>
<sequence>MTETPRRYLLAGEPVTVLIRPYLKRTHLPTPVSPLLRLRPYPPNNVLVQLPDGRQVVRPFRGLRRVHA</sequence>
<accession>A0A8J3WJW9</accession>
<gene>
    <name evidence="1" type="ORF">Psi01_26000</name>
</gene>
<keyword evidence="2" id="KW-1185">Reference proteome</keyword>
<reference evidence="1 2" key="1">
    <citation type="submission" date="2021-01" db="EMBL/GenBank/DDBJ databases">
        <title>Whole genome shotgun sequence of Planobispora siamensis NBRC 107568.</title>
        <authorList>
            <person name="Komaki H."/>
            <person name="Tamura T."/>
        </authorList>
    </citation>
    <scope>NUCLEOTIDE SEQUENCE [LARGE SCALE GENOMIC DNA]</scope>
    <source>
        <strain evidence="1 2">NBRC 107568</strain>
    </source>
</reference>
<dbReference type="AlphaFoldDB" id="A0A8J3WJW9"/>
<dbReference type="Proteomes" id="UP000619788">
    <property type="component" value="Unassembled WGS sequence"/>
</dbReference>
<evidence type="ECO:0000313" key="1">
    <source>
        <dbReference type="EMBL" id="GIH91970.1"/>
    </source>
</evidence>
<dbReference type="EMBL" id="BOOJ01000023">
    <property type="protein sequence ID" value="GIH91970.1"/>
    <property type="molecule type" value="Genomic_DNA"/>
</dbReference>